<name>A0A6A4GBZ2_9AGAR</name>
<feature type="compositionally biased region" description="Basic residues" evidence="1">
    <location>
        <begin position="292"/>
        <end position="304"/>
    </location>
</feature>
<dbReference type="AlphaFoldDB" id="A0A6A4GBZ2"/>
<feature type="region of interest" description="Disordered" evidence="1">
    <location>
        <begin position="56"/>
        <end position="87"/>
    </location>
</feature>
<proteinExistence type="predicted"/>
<organism evidence="2 3">
    <name type="scientific">Gymnopus androsaceus JB14</name>
    <dbReference type="NCBI Taxonomy" id="1447944"/>
    <lineage>
        <taxon>Eukaryota</taxon>
        <taxon>Fungi</taxon>
        <taxon>Dikarya</taxon>
        <taxon>Basidiomycota</taxon>
        <taxon>Agaricomycotina</taxon>
        <taxon>Agaricomycetes</taxon>
        <taxon>Agaricomycetidae</taxon>
        <taxon>Agaricales</taxon>
        <taxon>Marasmiineae</taxon>
        <taxon>Omphalotaceae</taxon>
        <taxon>Gymnopus</taxon>
    </lineage>
</organism>
<feature type="region of interest" description="Disordered" evidence="1">
    <location>
        <begin position="722"/>
        <end position="750"/>
    </location>
</feature>
<evidence type="ECO:0000313" key="2">
    <source>
        <dbReference type="EMBL" id="KAE9383011.1"/>
    </source>
</evidence>
<evidence type="ECO:0000256" key="1">
    <source>
        <dbReference type="SAM" id="MobiDB-lite"/>
    </source>
</evidence>
<reference evidence="2" key="1">
    <citation type="journal article" date="2019" name="Environ. Microbiol.">
        <title>Fungal ecological strategies reflected in gene transcription - a case study of two litter decomposers.</title>
        <authorList>
            <person name="Barbi F."/>
            <person name="Kohler A."/>
            <person name="Barry K."/>
            <person name="Baskaran P."/>
            <person name="Daum C."/>
            <person name="Fauchery L."/>
            <person name="Ihrmark K."/>
            <person name="Kuo A."/>
            <person name="LaButti K."/>
            <person name="Lipzen A."/>
            <person name="Morin E."/>
            <person name="Grigoriev I.V."/>
            <person name="Henrissat B."/>
            <person name="Lindahl B."/>
            <person name="Martin F."/>
        </authorList>
    </citation>
    <scope>NUCLEOTIDE SEQUENCE</scope>
    <source>
        <strain evidence="2">JB14</strain>
    </source>
</reference>
<feature type="region of interest" description="Disordered" evidence="1">
    <location>
        <begin position="271"/>
        <end position="323"/>
    </location>
</feature>
<dbReference type="Gene3D" id="3.40.395.10">
    <property type="entry name" value="Adenoviral Proteinase, Chain A"/>
    <property type="match status" value="1"/>
</dbReference>
<sequence>MLNPESSNIFSEFLLLFRPSYHSVLTLVSHKTQSIEIMEELNNLLQQTTLVSPTKAKFTPDQSSSGPIIHSNDIRELTTPLPPRLKSSQSVSLLPKSILQKHSRPQSGVIALLKDDAQVLTNPQRLQSEKSVSLLPDRVLQRRSQPTPRLIAPSFDGSQYINPLLHPRLQSEKSVSLLPNLVLQRHSQPTPPLISPSFDGSQFINPLLPPRLQSEKSISLLPNRFLQRNSQTGNATPINRDSGALADVIPSSRQVFLKSSLKQNRDSIEELGKKASHTRDHSSTPLPQNSTTHKRKRHSGRRVHFKSETPSLPAESTESSSPSWDSVDHMYFHPACMVQAIERLRYLNTGTWLESQEIDLYLVSQRLSAPKENLHALYVPQAFLHPIQLLNNGRTMTETEQKTCPLPLSNIDIRNYRQPFNYEAGDDCRIAVAAVNVREHHWFTLVVDRREGRRVVYILGKGFKSHLIQRRAKSVLVSFNGIIWYRLLCRLHGWDEEYPQTVISYDWKQTADEYSEGSECGVYVVDIISKLQKHPLSVTAYDGLPSLPPFTCFHLVRLTMLKANFGLALLHLRRFQEFLQRERHLVKGTELEIEQTREGILECMTPTGEIRAQTHHQVDEVSVRILKDMAKCQNCQKRRAALRQQKHLGKNAKAGTEKTTKELTKSYPELRGLRKANRDDSHSLTVTGHSGTRSDTIDSAYLADDSGNHNCQAQPMVVDSAPNIPPRNPNLNQSPATCRRRVTKSQPPPLAVIPYNQRYHLWNDKFDMYEGGPRIENTFRHEEETAYITIPTVQYYPGLTTINPLSAYEEWRDRGWRLPSTFAQGFYNCSPIQLGEHLIADVDLDEHLDWPEVPCTIESMAEFSSRAQRDPLLAITGVSRSSLPVDDWKRYLRVDVEKSRMDIPHAQLHFVVDIDSFILIHRNPPFILNVDIFSTPYHRDRAPLATHNHIFADIVTPPYELGSTGLRKDFWRKKFKLSNLPHMALSRFSHGGELLIFFPRMAHHIPFLPYWATNIPYAMKEMFYEHILTPAIRDSIDGASHQYSIQSQKAWRHQNGGSSNPKGISLTGEEFTSFVKNMHTKLQSLCREYPDFERFGSFFFVVHIKGIKHLTK</sequence>
<evidence type="ECO:0000313" key="3">
    <source>
        <dbReference type="Proteomes" id="UP000799118"/>
    </source>
</evidence>
<dbReference type="OrthoDB" id="3057432at2759"/>
<keyword evidence="3" id="KW-1185">Reference proteome</keyword>
<feature type="compositionally biased region" description="Basic and acidic residues" evidence="1">
    <location>
        <begin position="271"/>
        <end position="282"/>
    </location>
</feature>
<evidence type="ECO:0008006" key="4">
    <source>
        <dbReference type="Google" id="ProtNLM"/>
    </source>
</evidence>
<feature type="non-terminal residue" evidence="2">
    <location>
        <position position="1112"/>
    </location>
</feature>
<accession>A0A6A4GBZ2</accession>
<dbReference type="EMBL" id="ML770767">
    <property type="protein sequence ID" value="KAE9383011.1"/>
    <property type="molecule type" value="Genomic_DNA"/>
</dbReference>
<protein>
    <recommendedName>
        <fullName evidence="4">Ubiquitin-like protease family profile domain-containing protein</fullName>
    </recommendedName>
</protein>
<gene>
    <name evidence="2" type="ORF">BT96DRAFT_951699</name>
</gene>
<dbReference type="Proteomes" id="UP000799118">
    <property type="component" value="Unassembled WGS sequence"/>
</dbReference>
<feature type="compositionally biased region" description="Low complexity" evidence="1">
    <location>
        <begin position="308"/>
        <end position="323"/>
    </location>
</feature>